<protein>
    <submittedName>
        <fullName evidence="2">DUF4158 domain-containing protein</fullName>
    </submittedName>
</protein>
<keyword evidence="3" id="KW-1185">Reference proteome</keyword>
<accession>A0A6L3VXM8</accession>
<evidence type="ECO:0000313" key="2">
    <source>
        <dbReference type="EMBL" id="KAB2382940.1"/>
    </source>
</evidence>
<dbReference type="OrthoDB" id="3698941at2"/>
<evidence type="ECO:0000313" key="3">
    <source>
        <dbReference type="Proteomes" id="UP000483004"/>
    </source>
</evidence>
<gene>
    <name evidence="2" type="ORF">F9B16_13230</name>
</gene>
<organism evidence="2 3">
    <name type="scientific">Actinomadura montaniterrae</name>
    <dbReference type="NCBI Taxonomy" id="1803903"/>
    <lineage>
        <taxon>Bacteria</taxon>
        <taxon>Bacillati</taxon>
        <taxon>Actinomycetota</taxon>
        <taxon>Actinomycetes</taxon>
        <taxon>Streptosporangiales</taxon>
        <taxon>Thermomonosporaceae</taxon>
        <taxon>Actinomadura</taxon>
    </lineage>
</organism>
<dbReference type="EMBL" id="WBMR01000028">
    <property type="protein sequence ID" value="KAB2382940.1"/>
    <property type="molecule type" value="Genomic_DNA"/>
</dbReference>
<reference evidence="2 3" key="1">
    <citation type="submission" date="2019-09" db="EMBL/GenBank/DDBJ databases">
        <title>Actinomadura physcomitrii sp. nov., a novel actinomycete isolated from moss [Physcomitrium sphaericum (Ludw) Fuernr].</title>
        <authorList>
            <person name="Liu C."/>
            <person name="Zhuang X."/>
        </authorList>
    </citation>
    <scope>NUCLEOTIDE SEQUENCE [LARGE SCALE GENOMIC DNA]</scope>
    <source>
        <strain evidence="2 3">CYP1-1B</strain>
    </source>
</reference>
<comment type="caution">
    <text evidence="2">The sequence shown here is derived from an EMBL/GenBank/DDBJ whole genome shotgun (WGS) entry which is preliminary data.</text>
</comment>
<feature type="region of interest" description="Disordered" evidence="1">
    <location>
        <begin position="88"/>
        <end position="108"/>
    </location>
</feature>
<evidence type="ECO:0000256" key="1">
    <source>
        <dbReference type="SAM" id="MobiDB-lite"/>
    </source>
</evidence>
<sequence length="108" mass="11649">MAGSSVFLVSGMVRANGLLADYDWAGRTIERHRGQIREALGFRESTRANEDELIEWLAAEICPMVLADEGVRAGLLARCRKLRIEPPVGASGSYVRAGRGSSGRSVSS</sequence>
<proteinExistence type="predicted"/>
<dbReference type="Proteomes" id="UP000483004">
    <property type="component" value="Unassembled WGS sequence"/>
</dbReference>
<name>A0A6L3VXM8_9ACTN</name>
<dbReference type="AlphaFoldDB" id="A0A6L3VXM8"/>
<feature type="compositionally biased region" description="Low complexity" evidence="1">
    <location>
        <begin position="89"/>
        <end position="108"/>
    </location>
</feature>